<dbReference type="PROSITE" id="PS50405">
    <property type="entry name" value="GST_CTER"/>
    <property type="match status" value="1"/>
</dbReference>
<evidence type="ECO:0000313" key="3">
    <source>
        <dbReference type="Proteomes" id="UP001165060"/>
    </source>
</evidence>
<evidence type="ECO:0000259" key="1">
    <source>
        <dbReference type="PROSITE" id="PS50405"/>
    </source>
</evidence>
<feature type="non-terminal residue" evidence="2">
    <location>
        <position position="1"/>
    </location>
</feature>
<dbReference type="InterPro" id="IPR016639">
    <property type="entry name" value="GST_Omega/GSH"/>
</dbReference>
<dbReference type="PANTHER" id="PTHR32419">
    <property type="entry name" value="GLUTATHIONYL-HYDROQUINONE REDUCTASE"/>
    <property type="match status" value="1"/>
</dbReference>
<dbReference type="PANTHER" id="PTHR32419:SF6">
    <property type="entry name" value="GLUTATHIONE S-TRANSFERASE OMEGA-LIKE 1-RELATED"/>
    <property type="match status" value="1"/>
</dbReference>
<reference evidence="2 3" key="1">
    <citation type="journal article" date="2023" name="Commun. Biol.">
        <title>Genome analysis of Parmales, the sister group of diatoms, reveals the evolutionary specialization of diatoms from phago-mixotrophs to photoautotrophs.</title>
        <authorList>
            <person name="Ban H."/>
            <person name="Sato S."/>
            <person name="Yoshikawa S."/>
            <person name="Yamada K."/>
            <person name="Nakamura Y."/>
            <person name="Ichinomiya M."/>
            <person name="Sato N."/>
            <person name="Blanc-Mathieu R."/>
            <person name="Endo H."/>
            <person name="Kuwata A."/>
            <person name="Ogata H."/>
        </authorList>
    </citation>
    <scope>NUCLEOTIDE SEQUENCE [LARGE SCALE GENOMIC DNA]</scope>
</reference>
<sequence>YATEFQFIEELYEKAHPGYREEYEGQGERPYYSVPVLYDEKENRIVSNESSEIIEMLNSAFDKWSTRPKLDLHPPHLQKKIDEVNEIIYPHINDGVYRCGFAGTQEAYENAYHAHWEAMDDVEARLGKTRFLCSDTEVTLADVRLFVTLVRYDAIYVSHFKTGRNRIKDMKNMDRYFRDLWRITEFKACTNLEACKFHYHDSQRMVNPTGIVPVGPVQNWEHTKGLPKEPYNFAYYDSV</sequence>
<dbReference type="InterPro" id="IPR047047">
    <property type="entry name" value="GST_Omega-like_C"/>
</dbReference>
<dbReference type="InterPro" id="IPR010987">
    <property type="entry name" value="Glutathione-S-Trfase_C-like"/>
</dbReference>
<dbReference type="EMBL" id="BRYB01004552">
    <property type="protein sequence ID" value="GMI33195.1"/>
    <property type="molecule type" value="Genomic_DNA"/>
</dbReference>
<feature type="domain" description="GST C-terminal" evidence="1">
    <location>
        <begin position="74"/>
        <end position="209"/>
    </location>
</feature>
<name>A0ABQ6MTU3_9STRA</name>
<dbReference type="SUPFAM" id="SSF47616">
    <property type="entry name" value="GST C-terminal domain-like"/>
    <property type="match status" value="1"/>
</dbReference>
<dbReference type="Gene3D" id="1.20.1050.10">
    <property type="match status" value="1"/>
</dbReference>
<dbReference type="Proteomes" id="UP001165060">
    <property type="component" value="Unassembled WGS sequence"/>
</dbReference>
<dbReference type="CDD" id="cd03190">
    <property type="entry name" value="GST_C_Omega_like"/>
    <property type="match status" value="1"/>
</dbReference>
<organism evidence="2 3">
    <name type="scientific">Tetraparma gracilis</name>
    <dbReference type="NCBI Taxonomy" id="2962635"/>
    <lineage>
        <taxon>Eukaryota</taxon>
        <taxon>Sar</taxon>
        <taxon>Stramenopiles</taxon>
        <taxon>Ochrophyta</taxon>
        <taxon>Bolidophyceae</taxon>
        <taxon>Parmales</taxon>
        <taxon>Triparmaceae</taxon>
        <taxon>Tetraparma</taxon>
    </lineage>
</organism>
<accession>A0ABQ6MTU3</accession>
<gene>
    <name evidence="2" type="ORF">TeGR_g9835</name>
</gene>
<dbReference type="InterPro" id="IPR036282">
    <property type="entry name" value="Glutathione-S-Trfase_C_sf"/>
</dbReference>
<dbReference type="Pfam" id="PF13410">
    <property type="entry name" value="GST_C_2"/>
    <property type="match status" value="1"/>
</dbReference>
<comment type="caution">
    <text evidence="2">The sequence shown here is derived from an EMBL/GenBank/DDBJ whole genome shotgun (WGS) entry which is preliminary data.</text>
</comment>
<dbReference type="Gene3D" id="3.40.30.10">
    <property type="entry name" value="Glutaredoxin"/>
    <property type="match status" value="1"/>
</dbReference>
<evidence type="ECO:0000313" key="2">
    <source>
        <dbReference type="EMBL" id="GMI33195.1"/>
    </source>
</evidence>
<proteinExistence type="predicted"/>
<protein>
    <recommendedName>
        <fullName evidence="1">GST C-terminal domain-containing protein</fullName>
    </recommendedName>
</protein>
<keyword evidence="3" id="KW-1185">Reference proteome</keyword>